<dbReference type="AlphaFoldDB" id="A0A0E0PWP1"/>
<feature type="compositionally biased region" description="Low complexity" evidence="1">
    <location>
        <begin position="97"/>
        <end position="110"/>
    </location>
</feature>
<protein>
    <submittedName>
        <fullName evidence="2">Uncharacterized protein</fullName>
    </submittedName>
</protein>
<feature type="compositionally biased region" description="Pro residues" evidence="1">
    <location>
        <begin position="84"/>
        <end position="96"/>
    </location>
</feature>
<accession>A0A0E0PWP1</accession>
<dbReference type="Gramene" id="ORUFI06G12300.1">
    <property type="protein sequence ID" value="ORUFI06G12300.1"/>
    <property type="gene ID" value="ORUFI06G12300"/>
</dbReference>
<keyword evidence="3" id="KW-1185">Reference proteome</keyword>
<evidence type="ECO:0000256" key="1">
    <source>
        <dbReference type="SAM" id="MobiDB-lite"/>
    </source>
</evidence>
<reference evidence="2" key="2">
    <citation type="submission" date="2015-06" db="UniProtKB">
        <authorList>
            <consortium name="EnsemblPlants"/>
        </authorList>
    </citation>
    <scope>IDENTIFICATION</scope>
</reference>
<feature type="compositionally biased region" description="Low complexity" evidence="1">
    <location>
        <begin position="1"/>
        <end position="13"/>
    </location>
</feature>
<dbReference type="HOGENOM" id="CLU_2088775_0_0_1"/>
<feature type="compositionally biased region" description="Low complexity" evidence="1">
    <location>
        <begin position="51"/>
        <end position="67"/>
    </location>
</feature>
<evidence type="ECO:0000313" key="3">
    <source>
        <dbReference type="Proteomes" id="UP000008022"/>
    </source>
</evidence>
<evidence type="ECO:0000313" key="2">
    <source>
        <dbReference type="EnsemblPlants" id="ORUFI06G12300.1"/>
    </source>
</evidence>
<sequence>MAADGDGARAAVDGGDEPKSLRLSPLRPFSLRSCLPLPWEGGVLSLARILRPSSPSMARPRSRSMTMGRRHRTSSRRGFRRGSSPPPNAGAAPQPPRTAAQPPSTAAPLSLPAPPLL</sequence>
<feature type="region of interest" description="Disordered" evidence="1">
    <location>
        <begin position="1"/>
        <end position="27"/>
    </location>
</feature>
<dbReference type="EnsemblPlants" id="ORUFI06G12300.1">
    <property type="protein sequence ID" value="ORUFI06G12300.1"/>
    <property type="gene ID" value="ORUFI06G12300"/>
</dbReference>
<name>A0A0E0PWP1_ORYRU</name>
<organism evidence="2 3">
    <name type="scientific">Oryza rufipogon</name>
    <name type="common">Brownbeard rice</name>
    <name type="synonym">Asian wild rice</name>
    <dbReference type="NCBI Taxonomy" id="4529"/>
    <lineage>
        <taxon>Eukaryota</taxon>
        <taxon>Viridiplantae</taxon>
        <taxon>Streptophyta</taxon>
        <taxon>Embryophyta</taxon>
        <taxon>Tracheophyta</taxon>
        <taxon>Spermatophyta</taxon>
        <taxon>Magnoliopsida</taxon>
        <taxon>Liliopsida</taxon>
        <taxon>Poales</taxon>
        <taxon>Poaceae</taxon>
        <taxon>BOP clade</taxon>
        <taxon>Oryzoideae</taxon>
        <taxon>Oryzeae</taxon>
        <taxon>Oryzinae</taxon>
        <taxon>Oryza</taxon>
    </lineage>
</organism>
<dbReference type="Proteomes" id="UP000008022">
    <property type="component" value="Unassembled WGS sequence"/>
</dbReference>
<feature type="compositionally biased region" description="Basic residues" evidence="1">
    <location>
        <begin position="68"/>
        <end position="80"/>
    </location>
</feature>
<feature type="region of interest" description="Disordered" evidence="1">
    <location>
        <begin position="49"/>
        <end position="117"/>
    </location>
</feature>
<reference evidence="3" key="1">
    <citation type="submission" date="2013-06" db="EMBL/GenBank/DDBJ databases">
        <authorList>
            <person name="Zhao Q."/>
        </authorList>
    </citation>
    <scope>NUCLEOTIDE SEQUENCE</scope>
    <source>
        <strain evidence="3">cv. W1943</strain>
    </source>
</reference>
<proteinExistence type="predicted"/>